<reference evidence="3 4" key="1">
    <citation type="submission" date="2018-08" db="EMBL/GenBank/DDBJ databases">
        <title>Genome Sequences of Legionella pneumophila subsp. pneumophila Isolates, Recovered from a Drinking Water System in a Large Builging.</title>
        <authorList>
            <person name="Gomez-Alvarez V."/>
            <person name="Boczek L."/>
            <person name="King D."/>
            <person name="Pemberton A."/>
            <person name="Pfaller S."/>
            <person name="Rodgers M."/>
            <person name="Santodomingo J."/>
            <person name="Revetta R."/>
        </authorList>
    </citation>
    <scope>NUCLEOTIDE SEQUENCE [LARGE SCALE GENOMIC DNA]</scope>
    <source>
        <strain evidence="3 4">L01C.1</strain>
    </source>
</reference>
<organism evidence="3 4">
    <name type="scientific">Legionella pneumophila subsp. pneumophila</name>
    <dbReference type="NCBI Taxonomy" id="91891"/>
    <lineage>
        <taxon>Bacteria</taxon>
        <taxon>Pseudomonadati</taxon>
        <taxon>Pseudomonadota</taxon>
        <taxon>Gammaproteobacteria</taxon>
        <taxon>Legionellales</taxon>
        <taxon>Legionellaceae</taxon>
        <taxon>Legionella</taxon>
    </lineage>
</organism>
<name>A0A3A6VFA6_LEGPN</name>
<sequence length="311" mass="35050">MNEIQEFLRQKLNSPLPISRPQLAKLPMGTMEFVTYGNGKPVLIIHGGGGGYDQAVLLFKRYIPDGYQMICPSRPGYLGTPIDTGQTAEEQADALAGLLDYLNITSAVIVAISAGGLSLYPFAIRHPKKTKAIIAIDAIAGEYLMPEQSNKLAQALFMTDFGLWVAKKSMIYFPKSFIKNLIKLEGYLDPVRVDDRVKEILNSRERLEIIAELMNSMADYKARKTGTLNDMAEGAKTSWYDFSKINCPALIIHGTHDADVKFYNGVFAYERLASKEKERFWIEYGTHFGFFFAHQARKAQQKFREFIIKHG</sequence>
<gene>
    <name evidence="3" type="ORF">D1H98_11890</name>
</gene>
<protein>
    <submittedName>
        <fullName evidence="3">Alpha/beta hydrolase</fullName>
    </submittedName>
</protein>
<dbReference type="Pfam" id="PF00561">
    <property type="entry name" value="Abhydrolase_1"/>
    <property type="match status" value="1"/>
</dbReference>
<proteinExistence type="predicted"/>
<dbReference type="EMBL" id="QWDR01000002">
    <property type="protein sequence ID" value="RJY29727.1"/>
    <property type="molecule type" value="Genomic_DNA"/>
</dbReference>
<dbReference type="AlphaFoldDB" id="A0A3A6VFA6"/>
<dbReference type="Proteomes" id="UP000277145">
    <property type="component" value="Unassembled WGS sequence"/>
</dbReference>
<dbReference type="Gene3D" id="3.40.50.1820">
    <property type="entry name" value="alpha/beta hydrolase"/>
    <property type="match status" value="1"/>
</dbReference>
<dbReference type="GO" id="GO:0016020">
    <property type="term" value="C:membrane"/>
    <property type="evidence" value="ECO:0007669"/>
    <property type="project" value="TreeGrafter"/>
</dbReference>
<dbReference type="PANTHER" id="PTHR43798:SF31">
    <property type="entry name" value="AB HYDROLASE SUPERFAMILY PROTEIN YCLE"/>
    <property type="match status" value="1"/>
</dbReference>
<feature type="domain" description="AB hydrolase-1" evidence="2">
    <location>
        <begin position="40"/>
        <end position="258"/>
    </location>
</feature>
<dbReference type="GO" id="GO:0016787">
    <property type="term" value="F:hydrolase activity"/>
    <property type="evidence" value="ECO:0007669"/>
    <property type="project" value="UniProtKB-KW"/>
</dbReference>
<accession>A0A3A6VFA6</accession>
<dbReference type="InterPro" id="IPR000073">
    <property type="entry name" value="AB_hydrolase_1"/>
</dbReference>
<dbReference type="RefSeq" id="WP_011213532.1">
    <property type="nucleotide sequence ID" value="NC_018140.1"/>
</dbReference>
<evidence type="ECO:0000313" key="4">
    <source>
        <dbReference type="Proteomes" id="UP000277145"/>
    </source>
</evidence>
<dbReference type="PANTHER" id="PTHR43798">
    <property type="entry name" value="MONOACYLGLYCEROL LIPASE"/>
    <property type="match status" value="1"/>
</dbReference>
<dbReference type="InterPro" id="IPR029058">
    <property type="entry name" value="AB_hydrolase_fold"/>
</dbReference>
<keyword evidence="1 3" id="KW-0378">Hydrolase</keyword>
<comment type="caution">
    <text evidence="3">The sequence shown here is derived from an EMBL/GenBank/DDBJ whole genome shotgun (WGS) entry which is preliminary data.</text>
</comment>
<evidence type="ECO:0000259" key="2">
    <source>
        <dbReference type="Pfam" id="PF00561"/>
    </source>
</evidence>
<dbReference type="KEGG" id="lph:LPV_1331"/>
<evidence type="ECO:0000256" key="1">
    <source>
        <dbReference type="ARBA" id="ARBA00022801"/>
    </source>
</evidence>
<evidence type="ECO:0000313" key="3">
    <source>
        <dbReference type="EMBL" id="RJY29727.1"/>
    </source>
</evidence>
<dbReference type="InterPro" id="IPR050266">
    <property type="entry name" value="AB_hydrolase_sf"/>
</dbReference>
<dbReference type="SUPFAM" id="SSF53474">
    <property type="entry name" value="alpha/beta-Hydrolases"/>
    <property type="match status" value="1"/>
</dbReference>